<evidence type="ECO:0000313" key="1">
    <source>
        <dbReference type="EMBL" id="GIG71807.1"/>
    </source>
</evidence>
<organism evidence="1 2">
    <name type="scientific">Planosporangium flavigriseum</name>
    <dbReference type="NCBI Taxonomy" id="373681"/>
    <lineage>
        <taxon>Bacteria</taxon>
        <taxon>Bacillati</taxon>
        <taxon>Actinomycetota</taxon>
        <taxon>Actinomycetes</taxon>
        <taxon>Micromonosporales</taxon>
        <taxon>Micromonosporaceae</taxon>
        <taxon>Planosporangium</taxon>
    </lineage>
</organism>
<gene>
    <name evidence="1" type="ORF">Pfl04_02110</name>
</gene>
<sequence length="68" mass="7516">MRPAWTCAACGMDWPCPTKRSQLAAEYDRARTSLALVMAGYFVEAAEDLPLRGCGEMYIRFAGGEVRP</sequence>
<dbReference type="AlphaFoldDB" id="A0A8J3PJG7"/>
<proteinExistence type="predicted"/>
<reference evidence="1" key="1">
    <citation type="submission" date="2021-01" db="EMBL/GenBank/DDBJ databases">
        <title>Whole genome shotgun sequence of Planosporangium flavigriseum NBRC 105377.</title>
        <authorList>
            <person name="Komaki H."/>
            <person name="Tamura T."/>
        </authorList>
    </citation>
    <scope>NUCLEOTIDE SEQUENCE</scope>
    <source>
        <strain evidence="1">NBRC 105377</strain>
    </source>
</reference>
<comment type="caution">
    <text evidence="1">The sequence shown here is derived from an EMBL/GenBank/DDBJ whole genome shotgun (WGS) entry which is preliminary data.</text>
</comment>
<dbReference type="Proteomes" id="UP000653674">
    <property type="component" value="Unassembled WGS sequence"/>
</dbReference>
<dbReference type="EMBL" id="BONU01000001">
    <property type="protein sequence ID" value="GIG71807.1"/>
    <property type="molecule type" value="Genomic_DNA"/>
</dbReference>
<name>A0A8J3PJG7_9ACTN</name>
<protein>
    <recommendedName>
        <fullName evidence="3">Flavin reductase</fullName>
    </recommendedName>
</protein>
<keyword evidence="2" id="KW-1185">Reference proteome</keyword>
<evidence type="ECO:0008006" key="3">
    <source>
        <dbReference type="Google" id="ProtNLM"/>
    </source>
</evidence>
<evidence type="ECO:0000313" key="2">
    <source>
        <dbReference type="Proteomes" id="UP000653674"/>
    </source>
</evidence>
<accession>A0A8J3PJG7</accession>